<keyword evidence="7" id="KW-0963">Cytoplasm</keyword>
<evidence type="ECO:0000256" key="6">
    <source>
        <dbReference type="ARBA" id="ARBA00023004"/>
    </source>
</evidence>
<sequence length="412" mass="45327">MNDIIIKNISALILPKKSEQPLKGSEMDELEIIEDAMIVIKDGHVVYRGEETKGYEATEEIDADGMVVSPALVDPHTHVVHGGSREHEMALKRQGVDYLTILEQGGGILNTVEQTRKATHQQLLDKASKNIIRMIQHGVLTIESKSGYGLDRENELKQLEVSREISQKFPITMRHTFLGPHAIPKGMDKDVFLDEMIELLDEAQAYADFADIFCETGVFTIEQSRKYMKAANALGMRVKIHADEIDPLGGLELAIEQNAISADHLVAASTNGKNLLPDSDTVAVLLPGTTFYLGKDQFADARGMIENGGAVSLATDYNPGSCVTDNLQMIMAIASLKLKMTPNEIWNAVTVNAAHAIDVDKGTLEAGDQADIVLWDAPNHEYIPYHYGVNHAHTVIAKGQVVYRRPGLEPLR</sequence>
<feature type="binding site" evidence="7">
    <location>
        <position position="148"/>
    </location>
    <ligand>
        <name>N-formimidoyl-L-glutamate</name>
        <dbReference type="ChEBI" id="CHEBI:58928"/>
    </ligand>
</feature>
<evidence type="ECO:0000256" key="3">
    <source>
        <dbReference type="ARBA" id="ARBA00022801"/>
    </source>
</evidence>
<feature type="binding site" evidence="7">
    <location>
        <position position="76"/>
    </location>
    <ligand>
        <name>Fe(3+)</name>
        <dbReference type="ChEBI" id="CHEBI:29034"/>
    </ligand>
</feature>
<name>A0ABV7N454_9STAP</name>
<comment type="similarity">
    <text evidence="7">Belongs to the metallo-dependent hydrolases superfamily. HutI family.</text>
</comment>
<dbReference type="HAMAP" id="MF_00372">
    <property type="entry name" value="HutI"/>
    <property type="match status" value="1"/>
</dbReference>
<dbReference type="InterPro" id="IPR011059">
    <property type="entry name" value="Metal-dep_hydrolase_composite"/>
</dbReference>
<keyword evidence="5 7" id="KW-0862">Zinc</keyword>
<dbReference type="GO" id="GO:0050480">
    <property type="term" value="F:imidazolonepropionase activity"/>
    <property type="evidence" value="ECO:0007669"/>
    <property type="project" value="UniProtKB-EC"/>
</dbReference>
<keyword evidence="6 7" id="KW-0408">Iron</keyword>
<feature type="binding site" evidence="7">
    <location>
        <position position="316"/>
    </location>
    <ligand>
        <name>Zn(2+)</name>
        <dbReference type="ChEBI" id="CHEBI:29105"/>
    </ligand>
</feature>
<feature type="domain" description="Amidohydrolase-related" evidence="8">
    <location>
        <begin position="67"/>
        <end position="401"/>
    </location>
</feature>
<keyword evidence="2 7" id="KW-0479">Metal-binding</keyword>
<dbReference type="Gene3D" id="3.20.20.140">
    <property type="entry name" value="Metal-dependent hydrolases"/>
    <property type="match status" value="1"/>
</dbReference>
<feature type="binding site" evidence="7">
    <location>
        <position position="244"/>
    </location>
    <ligand>
        <name>4-imidazolone-5-propanoate</name>
        <dbReference type="ChEBI" id="CHEBI:77893"/>
    </ligand>
</feature>
<evidence type="ECO:0000313" key="9">
    <source>
        <dbReference type="EMBL" id="MFC3387253.1"/>
    </source>
</evidence>
<dbReference type="EMBL" id="JBHRVQ010000001">
    <property type="protein sequence ID" value="MFC3387253.1"/>
    <property type="molecule type" value="Genomic_DNA"/>
</dbReference>
<evidence type="ECO:0000256" key="7">
    <source>
        <dbReference type="HAMAP-Rule" id="MF_00372"/>
    </source>
</evidence>
<dbReference type="PANTHER" id="PTHR42752:SF1">
    <property type="entry name" value="IMIDAZOLONEPROPIONASE-RELATED"/>
    <property type="match status" value="1"/>
</dbReference>
<evidence type="ECO:0000256" key="5">
    <source>
        <dbReference type="ARBA" id="ARBA00022833"/>
    </source>
</evidence>
<reference evidence="10" key="1">
    <citation type="journal article" date="2019" name="Int. J. Syst. Evol. Microbiol.">
        <title>The Global Catalogue of Microorganisms (GCM) 10K type strain sequencing project: providing services to taxonomists for standard genome sequencing and annotation.</title>
        <authorList>
            <consortium name="The Broad Institute Genomics Platform"/>
            <consortium name="The Broad Institute Genome Sequencing Center for Infectious Disease"/>
            <person name="Wu L."/>
            <person name="Ma J."/>
        </authorList>
    </citation>
    <scope>NUCLEOTIDE SEQUENCE [LARGE SCALE GENOMIC DNA]</scope>
    <source>
        <strain evidence="10">CCM 7756</strain>
    </source>
</reference>
<keyword evidence="4 7" id="KW-0369">Histidine metabolism</keyword>
<comment type="function">
    <text evidence="7">Catalyzes the hydrolytic cleavage of the carbon-nitrogen bond in imidazolone-5-propanoate to yield N-formimidoyl-L-glutamate. It is the third step in the universal histidine degradation pathway.</text>
</comment>
<evidence type="ECO:0000256" key="1">
    <source>
        <dbReference type="ARBA" id="ARBA00012864"/>
    </source>
</evidence>
<feature type="binding site" evidence="7">
    <location>
        <position position="78"/>
    </location>
    <ligand>
        <name>Zn(2+)</name>
        <dbReference type="ChEBI" id="CHEBI:29105"/>
    </ligand>
</feature>
<evidence type="ECO:0000256" key="2">
    <source>
        <dbReference type="ARBA" id="ARBA00022723"/>
    </source>
</evidence>
<dbReference type="InterPro" id="IPR006680">
    <property type="entry name" value="Amidohydro-rel"/>
</dbReference>
<feature type="binding site" evidence="7">
    <location>
        <position position="241"/>
    </location>
    <ligand>
        <name>Zn(2+)</name>
        <dbReference type="ChEBI" id="CHEBI:29105"/>
    </ligand>
</feature>
<keyword evidence="3 7" id="KW-0378">Hydrolase</keyword>
<keyword evidence="10" id="KW-1185">Reference proteome</keyword>
<feature type="binding site" evidence="7">
    <location>
        <position position="321"/>
    </location>
    <ligand>
        <name>4-imidazolone-5-propanoate</name>
        <dbReference type="ChEBI" id="CHEBI:77893"/>
    </ligand>
</feature>
<evidence type="ECO:0000256" key="4">
    <source>
        <dbReference type="ARBA" id="ARBA00022808"/>
    </source>
</evidence>
<evidence type="ECO:0000313" key="10">
    <source>
        <dbReference type="Proteomes" id="UP001595637"/>
    </source>
</evidence>
<dbReference type="InterPro" id="IPR005920">
    <property type="entry name" value="HutI"/>
</dbReference>
<dbReference type="Gene3D" id="2.30.40.10">
    <property type="entry name" value="Urease, subunit C, domain 1"/>
    <property type="match status" value="1"/>
</dbReference>
<feature type="binding site" evidence="7">
    <location>
        <position position="148"/>
    </location>
    <ligand>
        <name>4-imidazolone-5-propanoate</name>
        <dbReference type="ChEBI" id="CHEBI:77893"/>
    </ligand>
</feature>
<dbReference type="InterPro" id="IPR032466">
    <property type="entry name" value="Metal_Hydrolase"/>
</dbReference>
<dbReference type="Pfam" id="PF01979">
    <property type="entry name" value="Amidohydro_1"/>
    <property type="match status" value="1"/>
</dbReference>
<comment type="catalytic activity">
    <reaction evidence="7">
        <text>4-imidazolone-5-propanoate + H2O = N-formimidoyl-L-glutamate</text>
        <dbReference type="Rhea" id="RHEA:23660"/>
        <dbReference type="ChEBI" id="CHEBI:15377"/>
        <dbReference type="ChEBI" id="CHEBI:58928"/>
        <dbReference type="ChEBI" id="CHEBI:77893"/>
        <dbReference type="EC" id="3.5.2.7"/>
    </reaction>
</comment>
<dbReference type="PANTHER" id="PTHR42752">
    <property type="entry name" value="IMIDAZOLONEPROPIONASE"/>
    <property type="match status" value="1"/>
</dbReference>
<organism evidence="9 10">
    <name type="scientific">Salinicoccus sesuvii</name>
    <dbReference type="NCBI Taxonomy" id="868281"/>
    <lineage>
        <taxon>Bacteria</taxon>
        <taxon>Bacillati</taxon>
        <taxon>Bacillota</taxon>
        <taxon>Bacilli</taxon>
        <taxon>Bacillales</taxon>
        <taxon>Staphylococcaceae</taxon>
        <taxon>Salinicoccus</taxon>
    </lineage>
</organism>
<proteinExistence type="inferred from homology"/>
<protein>
    <recommendedName>
        <fullName evidence="1 7">Imidazolonepropionase</fullName>
        <ecNumber evidence="1 7">3.5.2.7</ecNumber>
    </recommendedName>
    <alternativeName>
        <fullName evidence="7">Imidazolone-5-propionate hydrolase</fullName>
    </alternativeName>
</protein>
<comment type="pathway">
    <text evidence="7">Amino-acid degradation; L-histidine degradation into L-glutamate; N-formimidoyl-L-glutamate from L-histidine: step 3/3.</text>
</comment>
<evidence type="ECO:0000259" key="8">
    <source>
        <dbReference type="Pfam" id="PF01979"/>
    </source>
</evidence>
<dbReference type="RefSeq" id="WP_380650878.1">
    <property type="nucleotide sequence ID" value="NZ_JBHRVQ010000001.1"/>
</dbReference>
<feature type="binding site" evidence="7">
    <location>
        <position position="316"/>
    </location>
    <ligand>
        <name>Fe(3+)</name>
        <dbReference type="ChEBI" id="CHEBI:29034"/>
    </ligand>
</feature>
<gene>
    <name evidence="7 9" type="primary">hutI</name>
    <name evidence="9" type="ORF">ACFOEO_01355</name>
</gene>
<feature type="binding site" evidence="7">
    <location>
        <position position="78"/>
    </location>
    <ligand>
        <name>Fe(3+)</name>
        <dbReference type="ChEBI" id="CHEBI:29034"/>
    </ligand>
</feature>
<feature type="binding site" evidence="7">
    <location>
        <position position="318"/>
    </location>
    <ligand>
        <name>N-formimidoyl-L-glutamate</name>
        <dbReference type="ChEBI" id="CHEBI:58928"/>
    </ligand>
</feature>
<comment type="caution">
    <text evidence="9">The sequence shown here is derived from an EMBL/GenBank/DDBJ whole genome shotgun (WGS) entry which is preliminary data.</text>
</comment>
<dbReference type="EC" id="3.5.2.7" evidence="1 7"/>
<comment type="subcellular location">
    <subcellularLocation>
        <location evidence="7">Cytoplasm</location>
    </subcellularLocation>
</comment>
<dbReference type="SUPFAM" id="SSF51338">
    <property type="entry name" value="Composite domain of metallo-dependent hydrolases"/>
    <property type="match status" value="1"/>
</dbReference>
<feature type="binding site" evidence="7">
    <location>
        <position position="181"/>
    </location>
    <ligand>
        <name>4-imidazolone-5-propanoate</name>
        <dbReference type="ChEBI" id="CHEBI:77893"/>
    </ligand>
</feature>
<feature type="binding site" evidence="7">
    <location>
        <position position="76"/>
    </location>
    <ligand>
        <name>Zn(2+)</name>
        <dbReference type="ChEBI" id="CHEBI:29105"/>
    </ligand>
</feature>
<feature type="binding site" evidence="7">
    <location>
        <position position="85"/>
    </location>
    <ligand>
        <name>4-imidazolone-5-propanoate</name>
        <dbReference type="ChEBI" id="CHEBI:77893"/>
    </ligand>
</feature>
<dbReference type="Proteomes" id="UP001595637">
    <property type="component" value="Unassembled WGS sequence"/>
</dbReference>
<accession>A0ABV7N454</accession>
<dbReference type="SUPFAM" id="SSF51556">
    <property type="entry name" value="Metallo-dependent hydrolases"/>
    <property type="match status" value="1"/>
</dbReference>
<comment type="cofactor">
    <cofactor evidence="7">
        <name>Zn(2+)</name>
        <dbReference type="ChEBI" id="CHEBI:29105"/>
    </cofactor>
    <cofactor evidence="7">
        <name>Fe(3+)</name>
        <dbReference type="ChEBI" id="CHEBI:29034"/>
    </cofactor>
    <text evidence="7">Binds 1 zinc or iron ion per subunit.</text>
</comment>
<feature type="binding site" evidence="7">
    <location>
        <position position="241"/>
    </location>
    <ligand>
        <name>Fe(3+)</name>
        <dbReference type="ChEBI" id="CHEBI:29034"/>
    </ligand>
</feature>
<dbReference type="NCBIfam" id="TIGR01224">
    <property type="entry name" value="hutI"/>
    <property type="match status" value="1"/>
</dbReference>
<feature type="binding site" evidence="7">
    <location>
        <position position="320"/>
    </location>
    <ligand>
        <name>N-formimidoyl-L-glutamate</name>
        <dbReference type="ChEBI" id="CHEBI:58928"/>
    </ligand>
</feature>